<feature type="compositionally biased region" description="Polar residues" evidence="1">
    <location>
        <begin position="153"/>
        <end position="175"/>
    </location>
</feature>
<accession>A0AAD9V8X9</accession>
<evidence type="ECO:0000313" key="3">
    <source>
        <dbReference type="Proteomes" id="UP001249851"/>
    </source>
</evidence>
<dbReference type="EMBL" id="JARQWQ010000020">
    <property type="protein sequence ID" value="KAK2565115.1"/>
    <property type="molecule type" value="Genomic_DNA"/>
</dbReference>
<proteinExistence type="predicted"/>
<feature type="compositionally biased region" description="Polar residues" evidence="1">
    <location>
        <begin position="130"/>
        <end position="145"/>
    </location>
</feature>
<sequence>MANRKRSHRSRSPSRHNYNDRSQSESPPKRQKTPSPSPSSEGKSLDSILKTLQQMQTQMAKTNERISTMESRLERHSRPFAPSQAPPDDQISVLAYSDGELLDYTEDEASLVNEPDQAIKPNHKAIKPSHTATRPSHETNLSQTPEEILPHGLTNNDSASTSSLYDPDSTKSSWEPQKELSTFLEKQFRRKLSYDQVCEILDIYSIPSVDCLFTPTLDPSVVNQINLIQTKKYVQDRDKEMAVVQRALLNTTGPLCSLHDALSSGTQVPAEEIKCIVEQTLCLLGSANHQLSVLRRKKVLANINKEKINLADQPLPNAKRFLFGEDFPSIASKQAELSRGLAKNLSNPHKPKQPFQKSGTTKDRPRPRTTGTLEAARRAIWQAPLHYRQLQIQLIKSLQASRDNYETLMSLNSNARTELQWWLHNITTHLPGKLNNVADRESREFYDSSEWQIDPQVIQPFLR</sequence>
<feature type="non-terminal residue" evidence="2">
    <location>
        <position position="1"/>
    </location>
</feature>
<reference evidence="2" key="2">
    <citation type="journal article" date="2023" name="Science">
        <title>Genomic signatures of disease resistance in endangered staghorn corals.</title>
        <authorList>
            <person name="Vollmer S.V."/>
            <person name="Selwyn J.D."/>
            <person name="Despard B.A."/>
            <person name="Roesel C.L."/>
        </authorList>
    </citation>
    <scope>NUCLEOTIDE SEQUENCE</scope>
    <source>
        <strain evidence="2">K2</strain>
    </source>
</reference>
<comment type="caution">
    <text evidence="2">The sequence shown here is derived from an EMBL/GenBank/DDBJ whole genome shotgun (WGS) entry which is preliminary data.</text>
</comment>
<feature type="region of interest" description="Disordered" evidence="1">
    <location>
        <begin position="1"/>
        <end position="90"/>
    </location>
</feature>
<name>A0AAD9V8X9_ACRCE</name>
<dbReference type="Proteomes" id="UP001249851">
    <property type="component" value="Unassembled WGS sequence"/>
</dbReference>
<evidence type="ECO:0000256" key="1">
    <source>
        <dbReference type="SAM" id="MobiDB-lite"/>
    </source>
</evidence>
<dbReference type="AlphaFoldDB" id="A0AAD9V8X9"/>
<keyword evidence="3" id="KW-1185">Reference proteome</keyword>
<feature type="compositionally biased region" description="Polar residues" evidence="1">
    <location>
        <begin position="50"/>
        <end position="70"/>
    </location>
</feature>
<feature type="region of interest" description="Disordered" evidence="1">
    <location>
        <begin position="343"/>
        <end position="369"/>
    </location>
</feature>
<protein>
    <submittedName>
        <fullName evidence="2">Uncharacterized protein</fullName>
    </submittedName>
</protein>
<reference evidence="2" key="1">
    <citation type="journal article" date="2023" name="G3 (Bethesda)">
        <title>Whole genome assembly and annotation of the endangered Caribbean coral Acropora cervicornis.</title>
        <authorList>
            <person name="Selwyn J.D."/>
            <person name="Vollmer S.V."/>
        </authorList>
    </citation>
    <scope>NUCLEOTIDE SEQUENCE</scope>
    <source>
        <strain evidence="2">K2</strain>
    </source>
</reference>
<organism evidence="2 3">
    <name type="scientific">Acropora cervicornis</name>
    <name type="common">Staghorn coral</name>
    <dbReference type="NCBI Taxonomy" id="6130"/>
    <lineage>
        <taxon>Eukaryota</taxon>
        <taxon>Metazoa</taxon>
        <taxon>Cnidaria</taxon>
        <taxon>Anthozoa</taxon>
        <taxon>Hexacorallia</taxon>
        <taxon>Scleractinia</taxon>
        <taxon>Astrocoeniina</taxon>
        <taxon>Acroporidae</taxon>
        <taxon>Acropora</taxon>
    </lineage>
</organism>
<feature type="region of interest" description="Disordered" evidence="1">
    <location>
        <begin position="114"/>
        <end position="177"/>
    </location>
</feature>
<gene>
    <name evidence="2" type="ORF">P5673_011031</name>
</gene>
<feature type="compositionally biased region" description="Basic residues" evidence="1">
    <location>
        <begin position="1"/>
        <end position="14"/>
    </location>
</feature>
<evidence type="ECO:0000313" key="2">
    <source>
        <dbReference type="EMBL" id="KAK2565115.1"/>
    </source>
</evidence>